<dbReference type="Gene3D" id="2.40.50.140">
    <property type="entry name" value="Nucleic acid-binding proteins"/>
    <property type="match status" value="1"/>
</dbReference>
<feature type="region of interest" description="Disordered" evidence="2">
    <location>
        <begin position="130"/>
        <end position="165"/>
    </location>
</feature>
<feature type="coiled-coil region" evidence="1">
    <location>
        <begin position="44"/>
        <end position="78"/>
    </location>
</feature>
<organism evidence="3 4">
    <name type="scientific">Platanthera guangdongensis</name>
    <dbReference type="NCBI Taxonomy" id="2320717"/>
    <lineage>
        <taxon>Eukaryota</taxon>
        <taxon>Viridiplantae</taxon>
        <taxon>Streptophyta</taxon>
        <taxon>Embryophyta</taxon>
        <taxon>Tracheophyta</taxon>
        <taxon>Spermatophyta</taxon>
        <taxon>Magnoliopsida</taxon>
        <taxon>Liliopsida</taxon>
        <taxon>Asparagales</taxon>
        <taxon>Orchidaceae</taxon>
        <taxon>Orchidoideae</taxon>
        <taxon>Orchideae</taxon>
        <taxon>Orchidinae</taxon>
        <taxon>Platanthera</taxon>
    </lineage>
</organism>
<evidence type="ECO:0000256" key="2">
    <source>
        <dbReference type="SAM" id="MobiDB-lite"/>
    </source>
</evidence>
<evidence type="ECO:0000313" key="4">
    <source>
        <dbReference type="Proteomes" id="UP001412067"/>
    </source>
</evidence>
<gene>
    <name evidence="3" type="ORF">KSP40_PGU017510</name>
</gene>
<reference evidence="3 4" key="1">
    <citation type="journal article" date="2022" name="Nat. Plants">
        <title>Genomes of leafy and leafless Platanthera orchids illuminate the evolution of mycoheterotrophy.</title>
        <authorList>
            <person name="Li M.H."/>
            <person name="Liu K.W."/>
            <person name="Li Z."/>
            <person name="Lu H.C."/>
            <person name="Ye Q.L."/>
            <person name="Zhang D."/>
            <person name="Wang J.Y."/>
            <person name="Li Y.F."/>
            <person name="Zhong Z.M."/>
            <person name="Liu X."/>
            <person name="Yu X."/>
            <person name="Liu D.K."/>
            <person name="Tu X.D."/>
            <person name="Liu B."/>
            <person name="Hao Y."/>
            <person name="Liao X.Y."/>
            <person name="Jiang Y.T."/>
            <person name="Sun W.H."/>
            <person name="Chen J."/>
            <person name="Chen Y.Q."/>
            <person name="Ai Y."/>
            <person name="Zhai J.W."/>
            <person name="Wu S.S."/>
            <person name="Zhou Z."/>
            <person name="Hsiao Y.Y."/>
            <person name="Wu W.L."/>
            <person name="Chen Y.Y."/>
            <person name="Lin Y.F."/>
            <person name="Hsu J.L."/>
            <person name="Li C.Y."/>
            <person name="Wang Z.W."/>
            <person name="Zhao X."/>
            <person name="Zhong W.Y."/>
            <person name="Ma X.K."/>
            <person name="Ma L."/>
            <person name="Huang J."/>
            <person name="Chen G.Z."/>
            <person name="Huang M.Z."/>
            <person name="Huang L."/>
            <person name="Peng D.H."/>
            <person name="Luo Y.B."/>
            <person name="Zou S.Q."/>
            <person name="Chen S.P."/>
            <person name="Lan S."/>
            <person name="Tsai W.C."/>
            <person name="Van de Peer Y."/>
            <person name="Liu Z.J."/>
        </authorList>
    </citation>
    <scope>NUCLEOTIDE SEQUENCE [LARGE SCALE GENOMIC DNA]</scope>
    <source>
        <strain evidence="3">Lor288</strain>
    </source>
</reference>
<keyword evidence="1" id="KW-0175">Coiled coil</keyword>
<sequence>MASAAIDTTQALPHPEADREIRSPPAKGKGVGGEGLRQYYLQHIHDLQLQVRQKSHNLNRLEAQRNDLNAKERKLGHSCLSPTQASTVAWNGDGLIERRGEADQETAEVEESWEAASRLTRVARPAALRFSGAGSDGSRVRQSRKASCQLNSPEEAPKEAQRGAKNSVRALREELQLLQEPGSYVGEVVKVMGKSKVLVKLLYTAMFQVVYNLKQERVHGSCTRRLGSRAWCLLHRTGARIVYTAVSSGFSLAGRRHLRFRRSPADHGAAYSGNKRRRSRRSALGFLRLIVFSLVNNDSDSITFSPFNFAEAS</sequence>
<evidence type="ECO:0000313" key="3">
    <source>
        <dbReference type="EMBL" id="KAK8959303.1"/>
    </source>
</evidence>
<feature type="compositionally biased region" description="Polar residues" evidence="2">
    <location>
        <begin position="1"/>
        <end position="11"/>
    </location>
</feature>
<proteinExistence type="predicted"/>
<keyword evidence="4" id="KW-1185">Reference proteome</keyword>
<evidence type="ECO:0000256" key="1">
    <source>
        <dbReference type="SAM" id="Coils"/>
    </source>
</evidence>
<dbReference type="InterPro" id="IPR012340">
    <property type="entry name" value="NA-bd_OB-fold"/>
</dbReference>
<comment type="caution">
    <text evidence="3">The sequence shown here is derived from an EMBL/GenBank/DDBJ whole genome shotgun (WGS) entry which is preliminary data.</text>
</comment>
<dbReference type="EMBL" id="JBBWWR010000012">
    <property type="protein sequence ID" value="KAK8959303.1"/>
    <property type="molecule type" value="Genomic_DNA"/>
</dbReference>
<protein>
    <submittedName>
        <fullName evidence="3">Uncharacterized protein</fullName>
    </submittedName>
</protein>
<feature type="region of interest" description="Disordered" evidence="2">
    <location>
        <begin position="1"/>
        <end position="33"/>
    </location>
</feature>
<dbReference type="Proteomes" id="UP001412067">
    <property type="component" value="Unassembled WGS sequence"/>
</dbReference>
<name>A0ABR2M818_9ASPA</name>
<accession>A0ABR2M818</accession>